<evidence type="ECO:0000313" key="6">
    <source>
        <dbReference type="Proteomes" id="UP001161389"/>
    </source>
</evidence>
<feature type="domain" description="Solute-binding protein family 3/N-terminal" evidence="4">
    <location>
        <begin position="26"/>
        <end position="253"/>
    </location>
</feature>
<accession>A0AA37SB49</accession>
<comment type="similarity">
    <text evidence="1">Belongs to the bacterial solute-binding protein 3 family.</text>
</comment>
<dbReference type="SUPFAM" id="SSF53850">
    <property type="entry name" value="Periplasmic binding protein-like II"/>
    <property type="match status" value="1"/>
</dbReference>
<organism evidence="5 6">
    <name type="scientific">Litoribrevibacter albus</name>
    <dbReference type="NCBI Taxonomy" id="1473156"/>
    <lineage>
        <taxon>Bacteria</taxon>
        <taxon>Pseudomonadati</taxon>
        <taxon>Pseudomonadota</taxon>
        <taxon>Gammaproteobacteria</taxon>
        <taxon>Oceanospirillales</taxon>
        <taxon>Oceanospirillaceae</taxon>
        <taxon>Litoribrevibacter</taxon>
    </lineage>
</organism>
<evidence type="ECO:0000256" key="2">
    <source>
        <dbReference type="ARBA" id="ARBA00022729"/>
    </source>
</evidence>
<dbReference type="PANTHER" id="PTHR35936:SF25">
    <property type="entry name" value="ABC TRANSPORTER SUBSTRATE-BINDING PROTEIN"/>
    <property type="match status" value="1"/>
</dbReference>
<evidence type="ECO:0000259" key="4">
    <source>
        <dbReference type="SMART" id="SM00062"/>
    </source>
</evidence>
<evidence type="ECO:0000256" key="3">
    <source>
        <dbReference type="SAM" id="SignalP"/>
    </source>
</evidence>
<gene>
    <name evidence="5" type="ORF">GCM10007876_22120</name>
</gene>
<dbReference type="Gene3D" id="3.40.190.10">
    <property type="entry name" value="Periplasmic binding protein-like II"/>
    <property type="match status" value="2"/>
</dbReference>
<feature type="chain" id="PRO_5041467389" description="Solute-binding protein family 3/N-terminal domain-containing protein" evidence="3">
    <location>
        <begin position="23"/>
        <end position="255"/>
    </location>
</feature>
<proteinExistence type="inferred from homology"/>
<feature type="signal peptide" evidence="3">
    <location>
        <begin position="1"/>
        <end position="22"/>
    </location>
</feature>
<dbReference type="RefSeq" id="WP_284381436.1">
    <property type="nucleotide sequence ID" value="NZ_BSNM01000014.1"/>
</dbReference>
<sequence length="255" mass="28862">MFLRNIVISLSLLSAVSGHASAPDQELIIVRGDENYPPYEYTENNQLTGFHIELVKQAAKEIQITPVFKSVPWKRALSMIEDGTADAITFITKTTVRERFSLFLEENRLSKSYSGFIALTGHHLSKRYDGTLASIEDLNIGVQLGFKYGNAFDNASNIRKIELSSADKLYSTLYAKRIDLAIVSQNEFLEHQSLGKAQGIEFLKPAFSEFTNYLAFTKAKDMSGLALRFANAFKRFRQTKAYRALVKKYHIPENQ</sequence>
<reference evidence="5" key="1">
    <citation type="journal article" date="2014" name="Int. J. Syst. Evol. Microbiol.">
        <title>Complete genome sequence of Corynebacterium casei LMG S-19264T (=DSM 44701T), isolated from a smear-ripened cheese.</title>
        <authorList>
            <consortium name="US DOE Joint Genome Institute (JGI-PGF)"/>
            <person name="Walter F."/>
            <person name="Albersmeier A."/>
            <person name="Kalinowski J."/>
            <person name="Ruckert C."/>
        </authorList>
    </citation>
    <scope>NUCLEOTIDE SEQUENCE</scope>
    <source>
        <strain evidence="5">NBRC 110071</strain>
    </source>
</reference>
<dbReference type="Proteomes" id="UP001161389">
    <property type="component" value="Unassembled WGS sequence"/>
</dbReference>
<protein>
    <recommendedName>
        <fullName evidence="4">Solute-binding protein family 3/N-terminal domain-containing protein</fullName>
    </recommendedName>
</protein>
<reference evidence="5" key="2">
    <citation type="submission" date="2023-01" db="EMBL/GenBank/DDBJ databases">
        <title>Draft genome sequence of Litoribrevibacter albus strain NBRC 110071.</title>
        <authorList>
            <person name="Sun Q."/>
            <person name="Mori K."/>
        </authorList>
    </citation>
    <scope>NUCLEOTIDE SEQUENCE</scope>
    <source>
        <strain evidence="5">NBRC 110071</strain>
    </source>
</reference>
<name>A0AA37SB49_9GAMM</name>
<dbReference type="SMART" id="SM00062">
    <property type="entry name" value="PBPb"/>
    <property type="match status" value="1"/>
</dbReference>
<dbReference type="AlphaFoldDB" id="A0AA37SB49"/>
<dbReference type="Pfam" id="PF00497">
    <property type="entry name" value="SBP_bac_3"/>
    <property type="match status" value="1"/>
</dbReference>
<evidence type="ECO:0000313" key="5">
    <source>
        <dbReference type="EMBL" id="GLQ31733.1"/>
    </source>
</evidence>
<dbReference type="InterPro" id="IPR001638">
    <property type="entry name" value="Solute-binding_3/MltF_N"/>
</dbReference>
<dbReference type="PANTHER" id="PTHR35936">
    <property type="entry name" value="MEMBRANE-BOUND LYTIC MUREIN TRANSGLYCOSYLASE F"/>
    <property type="match status" value="1"/>
</dbReference>
<keyword evidence="6" id="KW-1185">Reference proteome</keyword>
<comment type="caution">
    <text evidence="5">The sequence shown here is derived from an EMBL/GenBank/DDBJ whole genome shotgun (WGS) entry which is preliminary data.</text>
</comment>
<dbReference type="EMBL" id="BSNM01000014">
    <property type="protein sequence ID" value="GLQ31733.1"/>
    <property type="molecule type" value="Genomic_DNA"/>
</dbReference>
<keyword evidence="2 3" id="KW-0732">Signal</keyword>
<evidence type="ECO:0000256" key="1">
    <source>
        <dbReference type="ARBA" id="ARBA00010333"/>
    </source>
</evidence>